<dbReference type="PANTHER" id="PTHR43297:SF2">
    <property type="entry name" value="DIPEPTIDE TRANSPORT ATP-BINDING PROTEIN DPPD"/>
    <property type="match status" value="1"/>
</dbReference>
<dbReference type="GO" id="GO:0015833">
    <property type="term" value="P:peptide transport"/>
    <property type="evidence" value="ECO:0007669"/>
    <property type="project" value="InterPro"/>
</dbReference>
<dbReference type="AlphaFoldDB" id="T0YSE0"/>
<dbReference type="Gene3D" id="3.40.50.300">
    <property type="entry name" value="P-loop containing nucleotide triphosphate hydrolases"/>
    <property type="match status" value="1"/>
</dbReference>
<accession>T0YSE0</accession>
<keyword evidence="2" id="KW-0813">Transport</keyword>
<evidence type="ECO:0000256" key="1">
    <source>
        <dbReference type="ARBA" id="ARBA00004370"/>
    </source>
</evidence>
<evidence type="ECO:0000256" key="3">
    <source>
        <dbReference type="ARBA" id="ARBA00022475"/>
    </source>
</evidence>
<dbReference type="EMBL" id="AUZY01011090">
    <property type="protein sequence ID" value="EQD36058.1"/>
    <property type="molecule type" value="Genomic_DNA"/>
</dbReference>
<reference evidence="9" key="2">
    <citation type="journal article" date="2014" name="ISME J.">
        <title>Microbial stratification in low pH oxic and suboxic macroscopic growths along an acid mine drainage.</title>
        <authorList>
            <person name="Mendez-Garcia C."/>
            <person name="Mesa V."/>
            <person name="Sprenger R.R."/>
            <person name="Richter M."/>
            <person name="Diez M.S."/>
            <person name="Solano J."/>
            <person name="Bargiela R."/>
            <person name="Golyshina O.V."/>
            <person name="Manteca A."/>
            <person name="Ramos J.L."/>
            <person name="Gallego J.R."/>
            <person name="Llorente I."/>
            <person name="Martins Dos Santos V.A."/>
            <person name="Jensen O.N."/>
            <person name="Pelaez A.I."/>
            <person name="Sanchez J."/>
            <person name="Ferrer M."/>
        </authorList>
    </citation>
    <scope>NUCLEOTIDE SEQUENCE</scope>
</reference>
<comment type="subcellular location">
    <subcellularLocation>
        <location evidence="1">Membrane</location>
    </subcellularLocation>
</comment>
<keyword evidence="6" id="KW-0472">Membrane</keyword>
<evidence type="ECO:0000256" key="2">
    <source>
        <dbReference type="ARBA" id="ARBA00022448"/>
    </source>
</evidence>
<dbReference type="InterPro" id="IPR013563">
    <property type="entry name" value="Oligopep_ABC_C"/>
</dbReference>
<dbReference type="Pfam" id="PF08352">
    <property type="entry name" value="oligo_HPY"/>
    <property type="match status" value="1"/>
</dbReference>
<dbReference type="SUPFAM" id="SSF52540">
    <property type="entry name" value="P-loop containing nucleoside triphosphate hydrolases"/>
    <property type="match status" value="1"/>
</dbReference>
<keyword evidence="5" id="KW-0067">ATP-binding</keyword>
<dbReference type="InterPro" id="IPR050388">
    <property type="entry name" value="ABC_Ni/Peptide_Import"/>
</dbReference>
<keyword evidence="3" id="KW-1003">Cell membrane</keyword>
<protein>
    <submittedName>
        <fullName evidence="9">Oligopeptide/dipeptide ABC transporter, ATPase subunit</fullName>
    </submittedName>
</protein>
<gene>
    <name evidence="9" type="ORF">B1B_16652</name>
</gene>
<evidence type="ECO:0000256" key="7">
    <source>
        <dbReference type="SAM" id="MobiDB-lite"/>
    </source>
</evidence>
<dbReference type="NCBIfam" id="TIGR01727">
    <property type="entry name" value="oligo_HPY"/>
    <property type="match status" value="1"/>
</dbReference>
<keyword evidence="4" id="KW-0547">Nucleotide-binding</keyword>
<reference evidence="9" key="1">
    <citation type="submission" date="2013-08" db="EMBL/GenBank/DDBJ databases">
        <authorList>
            <person name="Mendez C."/>
            <person name="Richter M."/>
            <person name="Ferrer M."/>
            <person name="Sanchez J."/>
        </authorList>
    </citation>
    <scope>NUCLEOTIDE SEQUENCE</scope>
</reference>
<feature type="region of interest" description="Disordered" evidence="7">
    <location>
        <begin position="156"/>
        <end position="178"/>
    </location>
</feature>
<evidence type="ECO:0000259" key="8">
    <source>
        <dbReference type="Pfam" id="PF08352"/>
    </source>
</evidence>
<evidence type="ECO:0000256" key="4">
    <source>
        <dbReference type="ARBA" id="ARBA00022741"/>
    </source>
</evidence>
<comment type="caution">
    <text evidence="9">The sequence shown here is derived from an EMBL/GenBank/DDBJ whole genome shotgun (WGS) entry which is preliminary data.</text>
</comment>
<proteinExistence type="predicted"/>
<sequence>MIAIALAGDPRLLIADEPTTALDVTIQAQILGLLDDLSDRLGMAILLITHDLGVIAGRADRVAVMYAAKVVEEGPAEAIFHNPRHPYTQALLESIPRLDQVQEERLYSIPGIPPDLSSPPPGCRFAPRCRLASDLCRATEPILTGSIHKFACHHPVGEEEASERPGTGALPLGPGQPT</sequence>
<feature type="domain" description="Oligopeptide/dipeptide ABC transporter C-terminal" evidence="8">
    <location>
        <begin position="71"/>
        <end position="136"/>
    </location>
</feature>
<name>T0YSE0_9ZZZZ</name>
<evidence type="ECO:0000256" key="5">
    <source>
        <dbReference type="ARBA" id="ARBA00022840"/>
    </source>
</evidence>
<evidence type="ECO:0000313" key="9">
    <source>
        <dbReference type="EMBL" id="EQD36058.1"/>
    </source>
</evidence>
<dbReference type="GO" id="GO:0005524">
    <property type="term" value="F:ATP binding"/>
    <property type="evidence" value="ECO:0007669"/>
    <property type="project" value="UniProtKB-KW"/>
</dbReference>
<evidence type="ECO:0000256" key="6">
    <source>
        <dbReference type="ARBA" id="ARBA00023136"/>
    </source>
</evidence>
<organism evidence="9">
    <name type="scientific">mine drainage metagenome</name>
    <dbReference type="NCBI Taxonomy" id="410659"/>
    <lineage>
        <taxon>unclassified sequences</taxon>
        <taxon>metagenomes</taxon>
        <taxon>ecological metagenomes</taxon>
    </lineage>
</organism>
<dbReference type="PANTHER" id="PTHR43297">
    <property type="entry name" value="OLIGOPEPTIDE TRANSPORT ATP-BINDING PROTEIN APPD"/>
    <property type="match status" value="1"/>
</dbReference>
<dbReference type="InterPro" id="IPR027417">
    <property type="entry name" value="P-loop_NTPase"/>
</dbReference>
<dbReference type="GO" id="GO:0016020">
    <property type="term" value="C:membrane"/>
    <property type="evidence" value="ECO:0007669"/>
    <property type="project" value="UniProtKB-SubCell"/>
</dbReference>